<organism evidence="14 15">
    <name type="scientific">Saccoglossus kowalevskii</name>
    <name type="common">Acorn worm</name>
    <dbReference type="NCBI Taxonomy" id="10224"/>
    <lineage>
        <taxon>Eukaryota</taxon>
        <taxon>Metazoa</taxon>
        <taxon>Hemichordata</taxon>
        <taxon>Enteropneusta</taxon>
        <taxon>Harrimaniidae</taxon>
        <taxon>Saccoglossus</taxon>
    </lineage>
</organism>
<evidence type="ECO:0000256" key="2">
    <source>
        <dbReference type="ARBA" id="ARBA00001946"/>
    </source>
</evidence>
<dbReference type="PANTHER" id="PTHR42904:SF1">
    <property type="entry name" value="NUCLEOSIDE DIPHOSPHATE-LINKED MOIETY X MOTIF 17"/>
    <property type="match status" value="1"/>
</dbReference>
<keyword evidence="5" id="KW-0378">Hydrolase</keyword>
<dbReference type="InterPro" id="IPR050241">
    <property type="entry name" value="NAD-cap_RNA_hydrolase_NudC"/>
</dbReference>
<dbReference type="Proteomes" id="UP000694865">
    <property type="component" value="Unplaced"/>
</dbReference>
<feature type="domain" description="Nudix hydrolase" evidence="13">
    <location>
        <begin position="52"/>
        <end position="202"/>
    </location>
</feature>
<evidence type="ECO:0000313" key="14">
    <source>
        <dbReference type="Proteomes" id="UP000694865"/>
    </source>
</evidence>
<dbReference type="InterPro" id="IPR020476">
    <property type="entry name" value="Nudix_hydrolase"/>
</dbReference>
<comment type="similarity">
    <text evidence="3">Belongs to the Nudix hydrolase family.</text>
</comment>
<dbReference type="InterPro" id="IPR000086">
    <property type="entry name" value="NUDIX_hydrolase_dom"/>
</dbReference>
<dbReference type="InterPro" id="IPR033716">
    <property type="entry name" value="Nudt17_dom"/>
</dbReference>
<dbReference type="Gene3D" id="3.90.79.10">
    <property type="entry name" value="Nucleoside Triphosphate Pyrophosphohydrolase"/>
    <property type="match status" value="1"/>
</dbReference>
<evidence type="ECO:0000256" key="3">
    <source>
        <dbReference type="ARBA" id="ARBA00005582"/>
    </source>
</evidence>
<keyword evidence="6" id="KW-0460">Magnesium</keyword>
<protein>
    <recommendedName>
        <fullName evidence="11">m7GpppN-mRNA hydrolase NUDT17</fullName>
        <ecNumber evidence="8">3.6.1.62</ecNumber>
    </recommendedName>
    <alternativeName>
        <fullName evidence="12">Nucleoside diphosphate-linked moiety X motif 17</fullName>
    </alternativeName>
</protein>
<evidence type="ECO:0000256" key="8">
    <source>
        <dbReference type="ARBA" id="ARBA00026102"/>
    </source>
</evidence>
<evidence type="ECO:0000256" key="5">
    <source>
        <dbReference type="ARBA" id="ARBA00022801"/>
    </source>
</evidence>
<sequence length="207" mass="23349">MATPSSSRVWVYLRKGVENKPQLAKFIQRPSFCPIHCIKSDQISAVSESVLQRGVDVGVVTLLRTKDKRTLLTRRAQHLRIFPGIWVPPGGHVELGESLFEAGLRELHEETGLSLNPKECPGKIICLWESVYPPYLSRGLPTRHHIIVYMSISVDQCHDDLDKNIHLQRSEVEASAWLDEMTVQAIVATDEESAIEAKKCNLPENFL</sequence>
<evidence type="ECO:0000313" key="15">
    <source>
        <dbReference type="RefSeq" id="XP_006823775.1"/>
    </source>
</evidence>
<comment type="function">
    <text evidence="10">Acts as a decapping enzyme capable of hydrolyzing monomethylated capped RNAs (in vitro). Hydrolyzes monomethylated capped RNA after alpha and beta phosphates to form N(7)-methyl-GDP. Shows low activity towards unmethylated capped RNA.</text>
</comment>
<keyword evidence="7" id="KW-0464">Manganese</keyword>
<accession>A0ABM0MUT4</accession>
<dbReference type="GeneID" id="100373639"/>
<proteinExistence type="inferred from homology"/>
<keyword evidence="4" id="KW-0479">Metal-binding</keyword>
<dbReference type="PANTHER" id="PTHR42904">
    <property type="entry name" value="NUDIX HYDROLASE, NUDC SUBFAMILY"/>
    <property type="match status" value="1"/>
</dbReference>
<dbReference type="EC" id="3.6.1.62" evidence="8"/>
<evidence type="ECO:0000256" key="1">
    <source>
        <dbReference type="ARBA" id="ARBA00001936"/>
    </source>
</evidence>
<dbReference type="Pfam" id="PF00293">
    <property type="entry name" value="NUDIX"/>
    <property type="match status" value="1"/>
</dbReference>
<evidence type="ECO:0000256" key="7">
    <source>
        <dbReference type="ARBA" id="ARBA00023211"/>
    </source>
</evidence>
<comment type="cofactor">
    <cofactor evidence="1">
        <name>Mn(2+)</name>
        <dbReference type="ChEBI" id="CHEBI:29035"/>
    </cofactor>
</comment>
<evidence type="ECO:0000256" key="11">
    <source>
        <dbReference type="ARBA" id="ARBA00093621"/>
    </source>
</evidence>
<dbReference type="PRINTS" id="PR00502">
    <property type="entry name" value="NUDIXFAMILY"/>
</dbReference>
<evidence type="ECO:0000256" key="4">
    <source>
        <dbReference type="ARBA" id="ARBA00022723"/>
    </source>
</evidence>
<dbReference type="CDD" id="cd04694">
    <property type="entry name" value="NUDIX_Nudt17"/>
    <property type="match status" value="1"/>
</dbReference>
<evidence type="ECO:0000256" key="6">
    <source>
        <dbReference type="ARBA" id="ARBA00022842"/>
    </source>
</evidence>
<gene>
    <name evidence="15" type="primary">LOC100373639</name>
</gene>
<evidence type="ECO:0000256" key="10">
    <source>
        <dbReference type="ARBA" id="ARBA00093415"/>
    </source>
</evidence>
<dbReference type="SUPFAM" id="SSF55811">
    <property type="entry name" value="Nudix"/>
    <property type="match status" value="1"/>
</dbReference>
<comment type="cofactor">
    <cofactor evidence="2">
        <name>Mg(2+)</name>
        <dbReference type="ChEBI" id="CHEBI:18420"/>
    </cofactor>
</comment>
<keyword evidence="14" id="KW-1185">Reference proteome</keyword>
<name>A0ABM0MUT4_SACKO</name>
<evidence type="ECO:0000259" key="13">
    <source>
        <dbReference type="PROSITE" id="PS51462"/>
    </source>
</evidence>
<evidence type="ECO:0000256" key="12">
    <source>
        <dbReference type="ARBA" id="ARBA00093663"/>
    </source>
</evidence>
<dbReference type="InterPro" id="IPR015797">
    <property type="entry name" value="NUDIX_hydrolase-like_dom_sf"/>
</dbReference>
<reference evidence="15" key="1">
    <citation type="submission" date="2025-08" db="UniProtKB">
        <authorList>
            <consortium name="RefSeq"/>
        </authorList>
    </citation>
    <scope>IDENTIFICATION</scope>
    <source>
        <tissue evidence="15">Testes</tissue>
    </source>
</reference>
<dbReference type="PROSITE" id="PS51462">
    <property type="entry name" value="NUDIX"/>
    <property type="match status" value="1"/>
</dbReference>
<comment type="catalytic activity">
    <reaction evidence="9">
        <text>a 5'-end (N(7)-methyl 5'-triphosphoguanosine)-ribonucleoside in mRNA + H2O = N(7)-methyl-GDP + a 5'-end phospho-ribonucleoside in mRNA + 2 H(+)</text>
        <dbReference type="Rhea" id="RHEA:67484"/>
        <dbReference type="Rhea" id="RHEA-COMP:15692"/>
        <dbReference type="Rhea" id="RHEA-COMP:17167"/>
        <dbReference type="ChEBI" id="CHEBI:15377"/>
        <dbReference type="ChEBI" id="CHEBI:15378"/>
        <dbReference type="ChEBI" id="CHEBI:63714"/>
        <dbReference type="ChEBI" id="CHEBI:138282"/>
        <dbReference type="ChEBI" id="CHEBI:156461"/>
        <dbReference type="EC" id="3.6.1.62"/>
    </reaction>
</comment>
<dbReference type="RefSeq" id="XP_006823775.1">
    <property type="nucleotide sequence ID" value="XM_006823712.1"/>
</dbReference>
<evidence type="ECO:0000256" key="9">
    <source>
        <dbReference type="ARBA" id="ARBA00093205"/>
    </source>
</evidence>